<evidence type="ECO:0000256" key="5">
    <source>
        <dbReference type="ARBA" id="ARBA00023157"/>
    </source>
</evidence>
<dbReference type="GO" id="GO:0004869">
    <property type="term" value="F:cysteine-type endopeptidase inhibitor activity"/>
    <property type="evidence" value="ECO:0007669"/>
    <property type="project" value="TreeGrafter"/>
</dbReference>
<evidence type="ECO:0000256" key="2">
    <source>
        <dbReference type="ARBA" id="ARBA00005320"/>
    </source>
</evidence>
<feature type="compositionally biased region" description="Acidic residues" evidence="6">
    <location>
        <begin position="137"/>
        <end position="164"/>
    </location>
</feature>
<dbReference type="RefSeq" id="XP_004640841.1">
    <property type="nucleotide sequence ID" value="XM_004640784.2"/>
</dbReference>
<gene>
    <name evidence="9" type="primary">Camp</name>
</gene>
<dbReference type="OrthoDB" id="9835709at2759"/>
<reference evidence="9" key="1">
    <citation type="submission" date="2025-08" db="UniProtKB">
        <authorList>
            <consortium name="RefSeq"/>
        </authorList>
    </citation>
    <scope>IDENTIFICATION</scope>
</reference>
<dbReference type="InterPro" id="IPR001894">
    <property type="entry name" value="Cathelicidin-like"/>
</dbReference>
<evidence type="ECO:0000256" key="4">
    <source>
        <dbReference type="ARBA" id="ARBA00022729"/>
    </source>
</evidence>
<dbReference type="InterPro" id="IPR046350">
    <property type="entry name" value="Cystatin_sf"/>
</dbReference>
<sequence>MVGAWKVLILLVLLAGVSCVRRRQPQLQLRYKDIVTQALKVFNNGQQGRPLFRLLEASPSSRLNSTRRVPLNFRIRETVCTSTPETQRQPENCAFREGGEERVCIGQFSKVRLRQSLTVSCDQDCESLNQGSRLEPESAEATEPEPAEVAEPEPAEVAEPEPAEVAETPEATVPSVIRNLYEKTKYDAITNILSNF</sequence>
<evidence type="ECO:0000313" key="8">
    <source>
        <dbReference type="Proteomes" id="UP000515203"/>
    </source>
</evidence>
<feature type="chain" id="PRO_5028199182" evidence="7">
    <location>
        <begin position="20"/>
        <end position="196"/>
    </location>
</feature>
<evidence type="ECO:0000256" key="6">
    <source>
        <dbReference type="SAM" id="MobiDB-lite"/>
    </source>
</evidence>
<keyword evidence="5" id="KW-1015">Disulfide bond</keyword>
<dbReference type="CTD" id="820"/>
<evidence type="ECO:0000313" key="9">
    <source>
        <dbReference type="RefSeq" id="XP_004640841.1"/>
    </source>
</evidence>
<dbReference type="SUPFAM" id="SSF54403">
    <property type="entry name" value="Cystatin/monellin"/>
    <property type="match status" value="1"/>
</dbReference>
<keyword evidence="8" id="KW-1185">Reference proteome</keyword>
<dbReference type="FunFam" id="3.10.450.10:FF:000003">
    <property type="entry name" value="Cathelicidin antimicrobial peptide"/>
    <property type="match status" value="1"/>
</dbReference>
<keyword evidence="3" id="KW-0964">Secreted</keyword>
<comment type="similarity">
    <text evidence="2">Belongs to the cathelicidin family.</text>
</comment>
<dbReference type="Pfam" id="PF00666">
    <property type="entry name" value="Cathelicidins"/>
    <property type="match status" value="1"/>
</dbReference>
<accession>A0A6P3FMS8</accession>
<dbReference type="GeneID" id="101583314"/>
<protein>
    <submittedName>
        <fullName evidence="9">Cathelicidin antimicrobial peptide</fullName>
    </submittedName>
</protein>
<dbReference type="GO" id="GO:0005615">
    <property type="term" value="C:extracellular space"/>
    <property type="evidence" value="ECO:0007669"/>
    <property type="project" value="TreeGrafter"/>
</dbReference>
<dbReference type="PANTHER" id="PTHR10206:SF4">
    <property type="entry name" value="NEUTROPHILIC GRANULE PROTEIN"/>
    <property type="match status" value="1"/>
</dbReference>
<dbReference type="GO" id="GO:0006952">
    <property type="term" value="P:defense response"/>
    <property type="evidence" value="ECO:0007669"/>
    <property type="project" value="InterPro"/>
</dbReference>
<dbReference type="PROSITE" id="PS51257">
    <property type="entry name" value="PROKAR_LIPOPROTEIN"/>
    <property type="match status" value="1"/>
</dbReference>
<proteinExistence type="inferred from homology"/>
<name>A0A6P3FMS8_OCTDE</name>
<dbReference type="InParanoid" id="A0A6P3FMS8"/>
<comment type="subcellular location">
    <subcellularLocation>
        <location evidence="1">Secreted</location>
    </subcellularLocation>
</comment>
<dbReference type="Proteomes" id="UP000515203">
    <property type="component" value="Unplaced"/>
</dbReference>
<organism evidence="8 9">
    <name type="scientific">Octodon degus</name>
    <name type="common">Degu</name>
    <name type="synonym">Sciurus degus</name>
    <dbReference type="NCBI Taxonomy" id="10160"/>
    <lineage>
        <taxon>Eukaryota</taxon>
        <taxon>Metazoa</taxon>
        <taxon>Chordata</taxon>
        <taxon>Craniata</taxon>
        <taxon>Vertebrata</taxon>
        <taxon>Euteleostomi</taxon>
        <taxon>Mammalia</taxon>
        <taxon>Eutheria</taxon>
        <taxon>Euarchontoglires</taxon>
        <taxon>Glires</taxon>
        <taxon>Rodentia</taxon>
        <taxon>Hystricomorpha</taxon>
        <taxon>Octodontidae</taxon>
        <taxon>Octodon</taxon>
    </lineage>
</organism>
<evidence type="ECO:0000256" key="3">
    <source>
        <dbReference type="ARBA" id="ARBA00022525"/>
    </source>
</evidence>
<evidence type="ECO:0000256" key="1">
    <source>
        <dbReference type="ARBA" id="ARBA00004613"/>
    </source>
</evidence>
<keyword evidence="4 7" id="KW-0732">Signal</keyword>
<dbReference type="PANTHER" id="PTHR10206">
    <property type="entry name" value="CATHELICIDIN"/>
    <property type="match status" value="1"/>
</dbReference>
<feature type="signal peptide" evidence="7">
    <location>
        <begin position="1"/>
        <end position="19"/>
    </location>
</feature>
<feature type="region of interest" description="Disordered" evidence="6">
    <location>
        <begin position="127"/>
        <end position="171"/>
    </location>
</feature>
<dbReference type="Gene3D" id="3.10.450.10">
    <property type="match status" value="1"/>
</dbReference>
<evidence type="ECO:0000256" key="7">
    <source>
        <dbReference type="SAM" id="SignalP"/>
    </source>
</evidence>
<dbReference type="AlphaFoldDB" id="A0A6P3FMS8"/>
<dbReference type="FunCoup" id="A0A6P3FMS8">
    <property type="interactions" value="18"/>
</dbReference>